<keyword evidence="3 5" id="KW-0067">ATP-binding</keyword>
<dbReference type="GeneID" id="111084390"/>
<keyword evidence="2 5" id="KW-0547">Nucleotide-binding</keyword>
<keyword evidence="4" id="KW-0206">Cytoskeleton</keyword>
<dbReference type="RefSeq" id="XP_022236825.1">
    <property type="nucleotide sequence ID" value="XM_022381117.1"/>
</dbReference>
<organism evidence="7 8">
    <name type="scientific">Limulus polyphemus</name>
    <name type="common">Atlantic horseshoe crab</name>
    <dbReference type="NCBI Taxonomy" id="6850"/>
    <lineage>
        <taxon>Eukaryota</taxon>
        <taxon>Metazoa</taxon>
        <taxon>Ecdysozoa</taxon>
        <taxon>Arthropoda</taxon>
        <taxon>Chelicerata</taxon>
        <taxon>Merostomata</taxon>
        <taxon>Xiphosura</taxon>
        <taxon>Limulidae</taxon>
        <taxon>Limulus</taxon>
    </lineage>
</organism>
<comment type="similarity">
    <text evidence="5">Belongs to the TRAFAC class myosin-kinesin ATPase superfamily. Kinesin family.</text>
</comment>
<dbReference type="InterPro" id="IPR001752">
    <property type="entry name" value="Kinesin_motor_dom"/>
</dbReference>
<dbReference type="InterPro" id="IPR036961">
    <property type="entry name" value="Kinesin_motor_dom_sf"/>
</dbReference>
<dbReference type="InterPro" id="IPR027640">
    <property type="entry name" value="Kinesin-like_fam"/>
</dbReference>
<dbReference type="SUPFAM" id="SSF52540">
    <property type="entry name" value="P-loop containing nucleoside triphosphate hydrolases"/>
    <property type="match status" value="1"/>
</dbReference>
<accession>A0ABM1RZM0</accession>
<evidence type="ECO:0000256" key="3">
    <source>
        <dbReference type="ARBA" id="ARBA00022840"/>
    </source>
</evidence>
<evidence type="ECO:0000256" key="5">
    <source>
        <dbReference type="PROSITE-ProRule" id="PRU00283"/>
    </source>
</evidence>
<sequence length="112" mass="12438">FSCTVMAYGQTGSGKTYTLTGPQGTEAANSNIPGLVHLAFSYLFDEIGQRTTEEFTIHASYLEVYKEHVLDLLNPSPKHLAIRWSKVKGFYAENLFSVECEDQGDLEGVVEE</sequence>
<keyword evidence="4" id="KW-0963">Cytoplasm</keyword>
<feature type="domain" description="Kinesin motor" evidence="6">
    <location>
        <begin position="1"/>
        <end position="112"/>
    </location>
</feature>
<dbReference type="Proteomes" id="UP000694941">
    <property type="component" value="Unplaced"/>
</dbReference>
<evidence type="ECO:0000256" key="1">
    <source>
        <dbReference type="ARBA" id="ARBA00004245"/>
    </source>
</evidence>
<keyword evidence="7" id="KW-1185">Reference proteome</keyword>
<feature type="binding site" evidence="5">
    <location>
        <begin position="9"/>
        <end position="16"/>
    </location>
    <ligand>
        <name>ATP</name>
        <dbReference type="ChEBI" id="CHEBI:30616"/>
    </ligand>
</feature>
<feature type="non-terminal residue" evidence="8">
    <location>
        <position position="1"/>
    </location>
</feature>
<dbReference type="PANTHER" id="PTHR47969:SF33">
    <property type="entry name" value="KINESIN-LIKE PROTEIN"/>
    <property type="match status" value="1"/>
</dbReference>
<evidence type="ECO:0000313" key="7">
    <source>
        <dbReference type="Proteomes" id="UP000694941"/>
    </source>
</evidence>
<dbReference type="Gene3D" id="3.40.850.10">
    <property type="entry name" value="Kinesin motor domain"/>
    <property type="match status" value="1"/>
</dbReference>
<comment type="subcellular location">
    <subcellularLocation>
        <location evidence="1">Cytoplasm</location>
        <location evidence="1">Cytoskeleton</location>
    </subcellularLocation>
</comment>
<name>A0ABM1RZM0_LIMPO</name>
<proteinExistence type="inferred from homology"/>
<gene>
    <name evidence="8" type="primary">LOC111084390</name>
</gene>
<evidence type="ECO:0000313" key="8">
    <source>
        <dbReference type="RefSeq" id="XP_022236825.1"/>
    </source>
</evidence>
<reference evidence="8" key="1">
    <citation type="submission" date="2025-08" db="UniProtKB">
        <authorList>
            <consortium name="RefSeq"/>
        </authorList>
    </citation>
    <scope>IDENTIFICATION</scope>
    <source>
        <tissue evidence="8">Muscle</tissue>
    </source>
</reference>
<dbReference type="PANTHER" id="PTHR47969">
    <property type="entry name" value="CHROMOSOME-ASSOCIATED KINESIN KIF4A-RELATED"/>
    <property type="match status" value="1"/>
</dbReference>
<evidence type="ECO:0000256" key="4">
    <source>
        <dbReference type="ARBA" id="ARBA00023212"/>
    </source>
</evidence>
<dbReference type="Pfam" id="PF00225">
    <property type="entry name" value="Kinesin"/>
    <property type="match status" value="1"/>
</dbReference>
<evidence type="ECO:0000259" key="6">
    <source>
        <dbReference type="PROSITE" id="PS50067"/>
    </source>
</evidence>
<dbReference type="PROSITE" id="PS50067">
    <property type="entry name" value="KINESIN_MOTOR_2"/>
    <property type="match status" value="1"/>
</dbReference>
<protein>
    <submittedName>
        <fullName evidence="8">Kinesin-like protein KIF12</fullName>
    </submittedName>
</protein>
<feature type="non-terminal residue" evidence="8">
    <location>
        <position position="112"/>
    </location>
</feature>
<evidence type="ECO:0000256" key="2">
    <source>
        <dbReference type="ARBA" id="ARBA00022741"/>
    </source>
</evidence>
<keyword evidence="5" id="KW-0505">Motor protein</keyword>
<dbReference type="InterPro" id="IPR027417">
    <property type="entry name" value="P-loop_NTPase"/>
</dbReference>